<evidence type="ECO:0000256" key="4">
    <source>
        <dbReference type="ARBA" id="ARBA00019077"/>
    </source>
</evidence>
<evidence type="ECO:0000256" key="7">
    <source>
        <dbReference type="ARBA" id="ARBA00049183"/>
    </source>
</evidence>
<dbReference type="GO" id="GO:0005886">
    <property type="term" value="C:plasma membrane"/>
    <property type="evidence" value="ECO:0007669"/>
    <property type="project" value="UniProtKB-SubCell"/>
</dbReference>
<dbReference type="Gene3D" id="3.40.50.11720">
    <property type="entry name" value="3-Deoxy-D-manno-octulosonic-acid transferase, N-terminal domain"/>
    <property type="match status" value="1"/>
</dbReference>
<evidence type="ECO:0000313" key="11">
    <source>
        <dbReference type="Proteomes" id="UP000199754"/>
    </source>
</evidence>
<keyword evidence="10" id="KW-0328">Glycosyltransferase</keyword>
<name>A0A221K4K1_9RHOB</name>
<dbReference type="InterPro" id="IPR038107">
    <property type="entry name" value="Glycos_transf_N_sf"/>
</dbReference>
<evidence type="ECO:0000256" key="1">
    <source>
        <dbReference type="ARBA" id="ARBA00003394"/>
    </source>
</evidence>
<evidence type="ECO:0000256" key="8">
    <source>
        <dbReference type="RuleBase" id="RU365103"/>
    </source>
</evidence>
<keyword evidence="5 8" id="KW-0808">Transferase</keyword>
<comment type="similarity">
    <text evidence="8">Belongs to the glycosyltransferase group 1 family.</text>
</comment>
<dbReference type="EC" id="2.4.99.12" evidence="3 8"/>
<keyword evidence="11" id="KW-1185">Reference proteome</keyword>
<comment type="subcellular location">
    <subcellularLocation>
        <location evidence="8">Cell membrane</location>
    </subcellularLocation>
</comment>
<evidence type="ECO:0000256" key="3">
    <source>
        <dbReference type="ARBA" id="ARBA00012621"/>
    </source>
</evidence>
<dbReference type="InterPro" id="IPR039901">
    <property type="entry name" value="Kdotransferase"/>
</dbReference>
<dbReference type="UniPathway" id="UPA00958"/>
<dbReference type="Gene3D" id="3.40.50.2000">
    <property type="entry name" value="Glycogen Phosphorylase B"/>
    <property type="match status" value="1"/>
</dbReference>
<comment type="function">
    <text evidence="1 8">Involved in lipopolysaccharide (LPS) biosynthesis. Catalyzes the transfer of 3-deoxy-D-manno-octulosonate (Kdo) residue(s) from CMP-Kdo to lipid IV(A), the tetraacyldisaccharide-1,4'-bisphosphate precursor of lipid A.</text>
</comment>
<evidence type="ECO:0000313" key="10">
    <source>
        <dbReference type="EMBL" id="ASM73767.1"/>
    </source>
</evidence>
<evidence type="ECO:0000256" key="5">
    <source>
        <dbReference type="ARBA" id="ARBA00022679"/>
    </source>
</evidence>
<dbReference type="SUPFAM" id="SSF53756">
    <property type="entry name" value="UDP-Glycosyltransferase/glycogen phosphorylase"/>
    <property type="match status" value="1"/>
</dbReference>
<dbReference type="Pfam" id="PF04413">
    <property type="entry name" value="Glycos_transf_N"/>
    <property type="match status" value="1"/>
</dbReference>
<evidence type="ECO:0000259" key="9">
    <source>
        <dbReference type="Pfam" id="PF04413"/>
    </source>
</evidence>
<keyword evidence="8" id="KW-1003">Cell membrane</keyword>
<dbReference type="RefSeq" id="WP_089421511.1">
    <property type="nucleotide sequence ID" value="NZ_CP022415.1"/>
</dbReference>
<keyword evidence="8" id="KW-0472">Membrane</keyword>
<dbReference type="InterPro" id="IPR007507">
    <property type="entry name" value="Glycos_transf_N"/>
</dbReference>
<sequence length="405" mass="43007">MARSLGFAAYRALTRRGPVPKLTNYAPRPEGELVWLHAAEPGKTAHVRDLARRLIAARFGLTVLLTGLTEPAPVDVPDLLTVALPPEHPTATAAFVAHWKPDAVLWIWGALQPNLVEAAAASGCPMFLVDAGADGFDTRRDRWLTEVPRQLLAQFDNVLARSDAAEARMKQLGVPASKIDRTAPLVPGGQALPALQQDVDELSQSLSGRPVWFAAGVTAAEVSAVLTAHRRAQRLSHRLLLILNPQDAAADTVATNLCAMDALRMVRWSDGTYPDDNTAVVLADLPDETGLWFRVAPVSFLGGSLETGQGGQDPFAAAALGSAVLYGPSVGKHLDAYRRLANAGAARIVNDAESLGAAVTWLIAPDQAAKMAMAGWDVVTEGADTMERIIALVQSGLNARQDGPN</sequence>
<dbReference type="GO" id="GO:0009245">
    <property type="term" value="P:lipid A biosynthetic process"/>
    <property type="evidence" value="ECO:0007669"/>
    <property type="project" value="TreeGrafter"/>
</dbReference>
<proteinExistence type="inferred from homology"/>
<comment type="catalytic activity">
    <reaction evidence="7 8">
        <text>lipid IVA (E. coli) + CMP-3-deoxy-beta-D-manno-octulosonate = alpha-Kdo-(2-&gt;6)-lipid IVA (E. coli) + CMP + H(+)</text>
        <dbReference type="Rhea" id="RHEA:28066"/>
        <dbReference type="ChEBI" id="CHEBI:15378"/>
        <dbReference type="ChEBI" id="CHEBI:58603"/>
        <dbReference type="ChEBI" id="CHEBI:60364"/>
        <dbReference type="ChEBI" id="CHEBI:60377"/>
        <dbReference type="ChEBI" id="CHEBI:85987"/>
        <dbReference type="EC" id="2.4.99.12"/>
    </reaction>
</comment>
<dbReference type="Proteomes" id="UP000199754">
    <property type="component" value="Chromosome"/>
</dbReference>
<dbReference type="GO" id="GO:0043842">
    <property type="term" value="F:Kdo transferase activity"/>
    <property type="evidence" value="ECO:0007669"/>
    <property type="project" value="UniProtKB-EC"/>
</dbReference>
<dbReference type="AlphaFoldDB" id="A0A221K4K1"/>
<evidence type="ECO:0000256" key="2">
    <source>
        <dbReference type="ARBA" id="ARBA00004713"/>
    </source>
</evidence>
<dbReference type="STRING" id="1402135.SAMN05444149_104420"/>
<dbReference type="OrthoDB" id="9789797at2"/>
<gene>
    <name evidence="10" type="primary">waaA</name>
    <name evidence="10" type="ORF">SULPSESMR1_02986</name>
</gene>
<comment type="pathway">
    <text evidence="2 8">Bacterial outer membrane biogenesis; LPS core biosynthesis.</text>
</comment>
<accession>A0A221K4K1</accession>
<dbReference type="KEGG" id="spse:SULPSESMR1_02986"/>
<keyword evidence="8" id="KW-0448">Lipopolysaccharide biosynthesis</keyword>
<evidence type="ECO:0000256" key="6">
    <source>
        <dbReference type="ARBA" id="ARBA00031445"/>
    </source>
</evidence>
<dbReference type="EMBL" id="CP022415">
    <property type="protein sequence ID" value="ASM73767.1"/>
    <property type="molecule type" value="Genomic_DNA"/>
</dbReference>
<feature type="domain" description="3-deoxy-D-manno-octulosonic-acid transferase N-terminal" evidence="9">
    <location>
        <begin position="26"/>
        <end position="182"/>
    </location>
</feature>
<dbReference type="PANTHER" id="PTHR42755">
    <property type="entry name" value="3-DEOXY-MANNO-OCTULOSONATE CYTIDYLYLTRANSFERASE"/>
    <property type="match status" value="1"/>
</dbReference>
<organism evidence="10 11">
    <name type="scientific">Pseudosulfitobacter pseudonitzschiae</name>
    <dbReference type="NCBI Taxonomy" id="1402135"/>
    <lineage>
        <taxon>Bacteria</taxon>
        <taxon>Pseudomonadati</taxon>
        <taxon>Pseudomonadota</taxon>
        <taxon>Alphaproteobacteria</taxon>
        <taxon>Rhodobacterales</taxon>
        <taxon>Roseobacteraceae</taxon>
        <taxon>Pseudosulfitobacter</taxon>
    </lineage>
</organism>
<dbReference type="GO" id="GO:0009244">
    <property type="term" value="P:lipopolysaccharide core region biosynthetic process"/>
    <property type="evidence" value="ECO:0007669"/>
    <property type="project" value="UniProtKB-UniRule"/>
</dbReference>
<protein>
    <recommendedName>
        <fullName evidence="4 8">3-deoxy-D-manno-octulosonic acid transferase</fullName>
        <shortName evidence="8">Kdo transferase</shortName>
        <ecNumber evidence="3 8">2.4.99.12</ecNumber>
    </recommendedName>
    <alternativeName>
        <fullName evidence="6 8">Lipid IV(A) 3-deoxy-D-manno-octulosonic acid transferase</fullName>
    </alternativeName>
</protein>
<dbReference type="PANTHER" id="PTHR42755:SF1">
    <property type="entry name" value="3-DEOXY-D-MANNO-OCTULOSONIC ACID TRANSFERASE, MITOCHONDRIAL-RELATED"/>
    <property type="match status" value="1"/>
</dbReference>
<reference evidence="10 11" key="1">
    <citation type="submission" date="2017-07" db="EMBL/GenBank/DDBJ databases">
        <title>Genome Sequence of Sulfitobacter pseudonitzschiae Strain SMR1 Isolated from a culture of the Diatom Skeletonema marinoi.</title>
        <authorList>
            <person name="Topel M."/>
            <person name="Pinder M.I.M."/>
            <person name="Johansson O.N."/>
            <person name="Kourtchenko O."/>
            <person name="Godhe A."/>
            <person name="Clarke A.K."/>
        </authorList>
    </citation>
    <scope>NUCLEOTIDE SEQUENCE [LARGE SCALE GENOMIC DNA]</scope>
    <source>
        <strain evidence="10 11">SMR1</strain>
    </source>
</reference>